<comment type="caution">
    <text evidence="7">The sequence shown here is derived from an EMBL/GenBank/DDBJ whole genome shotgun (WGS) entry which is preliminary data.</text>
</comment>
<dbReference type="SUPFAM" id="SSF69304">
    <property type="entry name" value="Tricorn protease N-terminal domain"/>
    <property type="match status" value="1"/>
</dbReference>
<dbReference type="PANTHER" id="PTHR36842:SF1">
    <property type="entry name" value="PROTEIN TOLB"/>
    <property type="match status" value="1"/>
</dbReference>
<dbReference type="GO" id="GO:0017038">
    <property type="term" value="P:protein import"/>
    <property type="evidence" value="ECO:0007669"/>
    <property type="project" value="InterPro"/>
</dbReference>
<keyword evidence="3 5" id="KW-0732">Signal</keyword>
<dbReference type="Gene3D" id="2.120.10.30">
    <property type="entry name" value="TolB, C-terminal domain"/>
    <property type="match status" value="1"/>
</dbReference>
<organism evidence="7 8">
    <name type="scientific">Lysobacter concretionis Ko07 = DSM 16239</name>
    <dbReference type="NCBI Taxonomy" id="1122185"/>
    <lineage>
        <taxon>Bacteria</taxon>
        <taxon>Pseudomonadati</taxon>
        <taxon>Pseudomonadota</taxon>
        <taxon>Gammaproteobacteria</taxon>
        <taxon>Lysobacterales</taxon>
        <taxon>Lysobacteraceae</taxon>
        <taxon>Novilysobacter</taxon>
    </lineage>
</organism>
<proteinExistence type="inferred from homology"/>
<evidence type="ECO:0000313" key="8">
    <source>
        <dbReference type="Proteomes" id="UP000030017"/>
    </source>
</evidence>
<dbReference type="InterPro" id="IPR014167">
    <property type="entry name" value="Tol-Pal_TolB"/>
</dbReference>
<dbReference type="GO" id="GO:0051301">
    <property type="term" value="P:cell division"/>
    <property type="evidence" value="ECO:0007669"/>
    <property type="project" value="UniProtKB-UniRule"/>
</dbReference>
<evidence type="ECO:0000259" key="6">
    <source>
        <dbReference type="Pfam" id="PF04052"/>
    </source>
</evidence>
<dbReference type="InterPro" id="IPR007195">
    <property type="entry name" value="TolB_N"/>
</dbReference>
<evidence type="ECO:0000256" key="1">
    <source>
        <dbReference type="ARBA" id="ARBA00004418"/>
    </source>
</evidence>
<comment type="similarity">
    <text evidence="2 5">Belongs to the TolB family.</text>
</comment>
<dbReference type="Gene3D" id="3.40.50.10070">
    <property type="entry name" value="TolB, N-terminal domain"/>
    <property type="match status" value="1"/>
</dbReference>
<gene>
    <name evidence="5" type="primary">tolB</name>
    <name evidence="7" type="ORF">N792_02275</name>
</gene>
<dbReference type="InterPro" id="IPR011659">
    <property type="entry name" value="WD40"/>
</dbReference>
<dbReference type="RefSeq" id="WP_036192106.1">
    <property type="nucleotide sequence ID" value="NZ_AVPS01000001.1"/>
</dbReference>
<evidence type="ECO:0000256" key="4">
    <source>
        <dbReference type="ARBA" id="ARBA00022764"/>
    </source>
</evidence>
<dbReference type="NCBIfam" id="TIGR02800">
    <property type="entry name" value="propeller_TolB"/>
    <property type="match status" value="1"/>
</dbReference>
<accession>A0A0A0ES45</accession>
<dbReference type="eggNOG" id="COG0823">
    <property type="taxonomic scope" value="Bacteria"/>
</dbReference>
<comment type="subcellular location">
    <subcellularLocation>
        <location evidence="1 5">Periplasm</location>
    </subcellularLocation>
</comment>
<dbReference type="Proteomes" id="UP000030017">
    <property type="component" value="Unassembled WGS sequence"/>
</dbReference>
<keyword evidence="5" id="KW-0132">Cell division</keyword>
<evidence type="ECO:0000256" key="2">
    <source>
        <dbReference type="ARBA" id="ARBA00009820"/>
    </source>
</evidence>
<comment type="function">
    <text evidence="5">Part of the Tol-Pal system, which plays a role in outer membrane invagination during cell division and is important for maintaining outer membrane integrity.</text>
</comment>
<reference evidence="7 8" key="1">
    <citation type="submission" date="2013-08" db="EMBL/GenBank/DDBJ databases">
        <title>Genome sequencing of Lysobacter.</title>
        <authorList>
            <person name="Zhang S."/>
            <person name="Wang G."/>
        </authorList>
    </citation>
    <scope>NUCLEOTIDE SEQUENCE [LARGE SCALE GENOMIC DNA]</scope>
    <source>
        <strain evidence="7 8">Ko07</strain>
    </source>
</reference>
<evidence type="ECO:0000256" key="5">
    <source>
        <dbReference type="HAMAP-Rule" id="MF_00671"/>
    </source>
</evidence>
<feature type="signal peptide" evidence="5">
    <location>
        <begin position="1"/>
        <end position="27"/>
    </location>
</feature>
<comment type="subunit">
    <text evidence="5">The Tol-Pal system is composed of five core proteins: the inner membrane proteins TolA, TolQ and TolR, the periplasmic protein TolB and the outer membrane protein Pal. They form a network linking the inner and outer membranes and the peptidoglycan layer.</text>
</comment>
<protein>
    <recommendedName>
        <fullName evidence="5">Tol-Pal system protein TolB</fullName>
    </recommendedName>
</protein>
<evidence type="ECO:0000313" key="7">
    <source>
        <dbReference type="EMBL" id="KGM53065.1"/>
    </source>
</evidence>
<feature type="domain" description="TolB N-terminal" evidence="6">
    <location>
        <begin position="32"/>
        <end position="137"/>
    </location>
</feature>
<keyword evidence="4 5" id="KW-0574">Periplasm</keyword>
<dbReference type="HAMAP" id="MF_00671">
    <property type="entry name" value="TolB"/>
    <property type="match status" value="1"/>
</dbReference>
<dbReference type="STRING" id="1122185.N792_02275"/>
<evidence type="ECO:0000256" key="3">
    <source>
        <dbReference type="ARBA" id="ARBA00022729"/>
    </source>
</evidence>
<keyword evidence="5" id="KW-0131">Cell cycle</keyword>
<dbReference type="EMBL" id="AVPS01000001">
    <property type="protein sequence ID" value="KGM53065.1"/>
    <property type="molecule type" value="Genomic_DNA"/>
</dbReference>
<dbReference type="GO" id="GO:0042597">
    <property type="term" value="C:periplasmic space"/>
    <property type="evidence" value="ECO:0007669"/>
    <property type="project" value="UniProtKB-SubCell"/>
</dbReference>
<dbReference type="OrthoDB" id="9802240at2"/>
<dbReference type="PANTHER" id="PTHR36842">
    <property type="entry name" value="PROTEIN TOLB HOMOLOG"/>
    <property type="match status" value="1"/>
</dbReference>
<feature type="chain" id="PRO_5008983649" description="Tol-Pal system protein TolB" evidence="5">
    <location>
        <begin position="28"/>
        <end position="444"/>
    </location>
</feature>
<dbReference type="Pfam" id="PF07676">
    <property type="entry name" value="PD40"/>
    <property type="match status" value="4"/>
</dbReference>
<dbReference type="Pfam" id="PF04052">
    <property type="entry name" value="TolB_N"/>
    <property type="match status" value="1"/>
</dbReference>
<dbReference type="SUPFAM" id="SSF52964">
    <property type="entry name" value="TolB, N-terminal domain"/>
    <property type="match status" value="1"/>
</dbReference>
<dbReference type="AlphaFoldDB" id="A0A0A0ES45"/>
<dbReference type="InterPro" id="IPR011042">
    <property type="entry name" value="6-blade_b-propeller_TolB-like"/>
</dbReference>
<keyword evidence="8" id="KW-1185">Reference proteome</keyword>
<sequence length="444" mass="47225" precursor="true">MNRLTPRLAALFAVLAFLMIVPLSALAQQRGLELDIVGGNASALPIAVVPMPYQGNGAAPQTDIASVITADLNRSGQFRSLRESDLIERPTRGSEVNYPTWRALNQDYLVVGRVTDGGSGSYRVEYELFDVATQQRLLGFAMTARSNAMRDVAHQIADAIYEKILGVPGAFYTRIAYITAKGVGSSASYALMVADSDGYNPQTVVSSPEPLLSPAWSPDGNKLAYVSFESGNSAIYIQNISTGSREVVSKFRGINGAPAFSPDGSKLALTLSRSGNPEIYVMDLGSRALTQLTNHFGIDTEPEWSADGSSIYFTSDRGGGPQIYRVSAAGGSASRATFQGSYNASASVSKDGKKIATAQGAGNTYRIAIMDSSLGSPRWSTLSPGSLDESPSFAPNGAMIIYAAREGTRGVLYAVSSDGRVRQRLVLADGDVREPAWGPFRTPQ</sequence>
<name>A0A0A0ES45_9GAMM</name>